<dbReference type="Gramene" id="KQK98523">
    <property type="protein sequence ID" value="KQK98523"/>
    <property type="gene ID" value="SETIT_012994mg"/>
</dbReference>
<proteinExistence type="predicted"/>
<dbReference type="EnsemblPlants" id="KQK98523">
    <property type="protein sequence ID" value="KQK98523"/>
    <property type="gene ID" value="SETIT_012994mg"/>
</dbReference>
<reference evidence="1" key="2">
    <citation type="submission" date="2018-08" db="UniProtKB">
        <authorList>
            <consortium name="EnsemblPlants"/>
        </authorList>
    </citation>
    <scope>IDENTIFICATION</scope>
    <source>
        <strain evidence="1">Yugu1</strain>
    </source>
</reference>
<dbReference type="AlphaFoldDB" id="K3YFH6"/>
<dbReference type="HOGENOM" id="CLU_3261485_0_0_1"/>
<evidence type="ECO:0000313" key="1">
    <source>
        <dbReference type="EnsemblPlants" id="KQK98523"/>
    </source>
</evidence>
<accession>K3YFH6</accession>
<sequence length="42" mass="4527">MHIAAFSSAHTTIICTCARDCSGCGRACMRLARKRTTRNAAI</sequence>
<evidence type="ECO:0000313" key="2">
    <source>
        <dbReference type="Proteomes" id="UP000004995"/>
    </source>
</evidence>
<keyword evidence="2" id="KW-1185">Reference proteome</keyword>
<organism evidence="1 2">
    <name type="scientific">Setaria italica</name>
    <name type="common">Foxtail millet</name>
    <name type="synonym">Panicum italicum</name>
    <dbReference type="NCBI Taxonomy" id="4555"/>
    <lineage>
        <taxon>Eukaryota</taxon>
        <taxon>Viridiplantae</taxon>
        <taxon>Streptophyta</taxon>
        <taxon>Embryophyta</taxon>
        <taxon>Tracheophyta</taxon>
        <taxon>Spermatophyta</taxon>
        <taxon>Magnoliopsida</taxon>
        <taxon>Liliopsida</taxon>
        <taxon>Poales</taxon>
        <taxon>Poaceae</taxon>
        <taxon>PACMAD clade</taxon>
        <taxon>Panicoideae</taxon>
        <taxon>Panicodae</taxon>
        <taxon>Paniceae</taxon>
        <taxon>Cenchrinae</taxon>
        <taxon>Setaria</taxon>
    </lineage>
</organism>
<dbReference type="Proteomes" id="UP000004995">
    <property type="component" value="Unassembled WGS sequence"/>
</dbReference>
<dbReference type="EMBL" id="AGNK02004478">
    <property type="status" value="NOT_ANNOTATED_CDS"/>
    <property type="molecule type" value="Genomic_DNA"/>
</dbReference>
<reference evidence="2" key="1">
    <citation type="journal article" date="2012" name="Nat. Biotechnol.">
        <title>Reference genome sequence of the model plant Setaria.</title>
        <authorList>
            <person name="Bennetzen J.L."/>
            <person name="Schmutz J."/>
            <person name="Wang H."/>
            <person name="Percifield R."/>
            <person name="Hawkins J."/>
            <person name="Pontaroli A.C."/>
            <person name="Estep M."/>
            <person name="Feng L."/>
            <person name="Vaughn J.N."/>
            <person name="Grimwood J."/>
            <person name="Jenkins J."/>
            <person name="Barry K."/>
            <person name="Lindquist E."/>
            <person name="Hellsten U."/>
            <person name="Deshpande S."/>
            <person name="Wang X."/>
            <person name="Wu X."/>
            <person name="Mitros T."/>
            <person name="Triplett J."/>
            <person name="Yang X."/>
            <person name="Ye C.Y."/>
            <person name="Mauro-Herrera M."/>
            <person name="Wang L."/>
            <person name="Li P."/>
            <person name="Sharma M."/>
            <person name="Sharma R."/>
            <person name="Ronald P.C."/>
            <person name="Panaud O."/>
            <person name="Kellogg E.A."/>
            <person name="Brutnell T.P."/>
            <person name="Doust A.N."/>
            <person name="Tuskan G.A."/>
            <person name="Rokhsar D."/>
            <person name="Devos K.M."/>
        </authorList>
    </citation>
    <scope>NUCLEOTIDE SEQUENCE [LARGE SCALE GENOMIC DNA]</scope>
    <source>
        <strain evidence="2">cv. Yugu1</strain>
    </source>
</reference>
<dbReference type="InParanoid" id="K3YFH6"/>
<name>K3YFH6_SETIT</name>
<protein>
    <submittedName>
        <fullName evidence="1">Uncharacterized protein</fullName>
    </submittedName>
</protein>